<reference evidence="1" key="2">
    <citation type="submission" date="2020-09" db="EMBL/GenBank/DDBJ databases">
        <authorList>
            <person name="Sun Q."/>
            <person name="Zhou Y."/>
        </authorList>
    </citation>
    <scope>NUCLEOTIDE SEQUENCE</scope>
    <source>
        <strain evidence="1">CGMCC 1.8984</strain>
    </source>
</reference>
<name>A0A917UNQ7_9MICO</name>
<dbReference type="NCBIfam" id="TIGR01509">
    <property type="entry name" value="HAD-SF-IA-v3"/>
    <property type="match status" value="1"/>
</dbReference>
<evidence type="ECO:0000313" key="1">
    <source>
        <dbReference type="EMBL" id="GGJ70409.1"/>
    </source>
</evidence>
<dbReference type="SFLD" id="SFLDS00003">
    <property type="entry name" value="Haloacid_Dehalogenase"/>
    <property type="match status" value="1"/>
</dbReference>
<sequence length="213" mass="23133">MAALLFLFDFDKTLYAYDFRRRLPRLAELTGISQYALAKRWWEEGFEAAAEAGEYPSTEEYLAAFNEATDGRLTADGWREARRAAMTPISESIAALRRAAELGTVSLLSNNPIIFRDSLPELAPEVAGLLGENDLVSAVLGARKPEARIYTRALSRYGIPAEDAMFVDDSGANVRGAEAVGITAFQLLEVDDGYNTGALVEAIEAFAGDRGVG</sequence>
<dbReference type="PANTHER" id="PTHR43611">
    <property type="entry name" value="ALPHA-D-GLUCOSE 1-PHOSPHATE PHOSPHATASE"/>
    <property type="match status" value="1"/>
</dbReference>
<dbReference type="Gene3D" id="3.40.50.1000">
    <property type="entry name" value="HAD superfamily/HAD-like"/>
    <property type="match status" value="1"/>
</dbReference>
<dbReference type="AlphaFoldDB" id="A0A917UNQ7"/>
<protein>
    <submittedName>
        <fullName evidence="1">Phosphatase</fullName>
    </submittedName>
</protein>
<dbReference type="InterPro" id="IPR006439">
    <property type="entry name" value="HAD-SF_hydro_IA"/>
</dbReference>
<proteinExistence type="predicted"/>
<dbReference type="InterPro" id="IPR036412">
    <property type="entry name" value="HAD-like_sf"/>
</dbReference>
<dbReference type="SUPFAM" id="SSF56784">
    <property type="entry name" value="HAD-like"/>
    <property type="match status" value="1"/>
</dbReference>
<keyword evidence="2" id="KW-1185">Reference proteome</keyword>
<dbReference type="Proteomes" id="UP000636956">
    <property type="component" value="Unassembled WGS sequence"/>
</dbReference>
<comment type="caution">
    <text evidence="1">The sequence shown here is derived from an EMBL/GenBank/DDBJ whole genome shotgun (WGS) entry which is preliminary data.</text>
</comment>
<gene>
    <name evidence="1" type="ORF">GCM10011372_05360</name>
</gene>
<reference evidence="1" key="1">
    <citation type="journal article" date="2014" name="Int. J. Syst. Evol. Microbiol.">
        <title>Complete genome sequence of Corynebacterium casei LMG S-19264T (=DSM 44701T), isolated from a smear-ripened cheese.</title>
        <authorList>
            <consortium name="US DOE Joint Genome Institute (JGI-PGF)"/>
            <person name="Walter F."/>
            <person name="Albersmeier A."/>
            <person name="Kalinowski J."/>
            <person name="Ruckert C."/>
        </authorList>
    </citation>
    <scope>NUCLEOTIDE SEQUENCE</scope>
    <source>
        <strain evidence="1">CGMCC 1.8984</strain>
    </source>
</reference>
<dbReference type="InterPro" id="IPR023198">
    <property type="entry name" value="PGP-like_dom2"/>
</dbReference>
<dbReference type="SFLD" id="SFLDG01129">
    <property type="entry name" value="C1.5:_HAD__Beta-PGM__Phosphata"/>
    <property type="match status" value="1"/>
</dbReference>
<dbReference type="EMBL" id="BMMD01000002">
    <property type="protein sequence ID" value="GGJ70409.1"/>
    <property type="molecule type" value="Genomic_DNA"/>
</dbReference>
<organism evidence="1 2">
    <name type="scientific">Agromyces bauzanensis</name>
    <dbReference type="NCBI Taxonomy" id="1308924"/>
    <lineage>
        <taxon>Bacteria</taxon>
        <taxon>Bacillati</taxon>
        <taxon>Actinomycetota</taxon>
        <taxon>Actinomycetes</taxon>
        <taxon>Micrococcales</taxon>
        <taxon>Microbacteriaceae</taxon>
        <taxon>Agromyces</taxon>
    </lineage>
</organism>
<dbReference type="Gene3D" id="1.10.150.240">
    <property type="entry name" value="Putative phosphatase, domain 2"/>
    <property type="match status" value="1"/>
</dbReference>
<dbReference type="Pfam" id="PF00702">
    <property type="entry name" value="Hydrolase"/>
    <property type="match status" value="1"/>
</dbReference>
<evidence type="ECO:0000313" key="2">
    <source>
        <dbReference type="Proteomes" id="UP000636956"/>
    </source>
</evidence>
<dbReference type="RefSeq" id="WP_188741901.1">
    <property type="nucleotide sequence ID" value="NZ_BAABFW010000003.1"/>
</dbReference>
<dbReference type="InterPro" id="IPR023214">
    <property type="entry name" value="HAD_sf"/>
</dbReference>
<dbReference type="PANTHER" id="PTHR43611:SF3">
    <property type="entry name" value="FLAVIN MONONUCLEOTIDE HYDROLASE 1, CHLOROPLATIC"/>
    <property type="match status" value="1"/>
</dbReference>
<accession>A0A917UNQ7</accession>